<protein>
    <submittedName>
        <fullName evidence="1">Uncharacterized protein</fullName>
    </submittedName>
</protein>
<proteinExistence type="predicted"/>
<gene>
    <name evidence="1" type="ORF">ACZ11_04500</name>
</gene>
<name>A0A0K9FGD3_9BACI</name>
<evidence type="ECO:0000313" key="2">
    <source>
        <dbReference type="Proteomes" id="UP000037326"/>
    </source>
</evidence>
<comment type="caution">
    <text evidence="1">The sequence shown here is derived from an EMBL/GenBank/DDBJ whole genome shotgun (WGS) entry which is preliminary data.</text>
</comment>
<evidence type="ECO:0000313" key="1">
    <source>
        <dbReference type="EMBL" id="KMY33191.1"/>
    </source>
</evidence>
<dbReference type="PATRIC" id="fig|582475.4.peg.322"/>
<dbReference type="EMBL" id="LFXJ01000005">
    <property type="protein sequence ID" value="KMY33191.1"/>
    <property type="molecule type" value="Genomic_DNA"/>
</dbReference>
<reference evidence="2" key="1">
    <citation type="submission" date="2015-07" db="EMBL/GenBank/DDBJ databases">
        <authorList>
            <consortium name="Consortium for Microbial Forensics and Genomics (microFORGE)"/>
            <person name="Knight B.M."/>
            <person name="Roberts D.P."/>
            <person name="Lin D."/>
            <person name="Hari K."/>
            <person name="Fletcher J."/>
            <person name="Melcher U."/>
            <person name="Blagden T."/>
            <person name="Winegar R.A."/>
        </authorList>
    </citation>
    <scope>NUCLEOTIDE SEQUENCE [LARGE SCALE GENOMIC DNA]</scope>
    <source>
        <strain evidence="2">DSM 23493</strain>
    </source>
</reference>
<dbReference type="Proteomes" id="UP000037326">
    <property type="component" value="Unassembled WGS sequence"/>
</dbReference>
<accession>A0A0K9FGD3</accession>
<organism evidence="1 2">
    <name type="scientific">Lysinibacillus xylanilyticus</name>
    <dbReference type="NCBI Taxonomy" id="582475"/>
    <lineage>
        <taxon>Bacteria</taxon>
        <taxon>Bacillati</taxon>
        <taxon>Bacillota</taxon>
        <taxon>Bacilli</taxon>
        <taxon>Bacillales</taxon>
        <taxon>Bacillaceae</taxon>
        <taxon>Lysinibacillus</taxon>
    </lineage>
</organism>
<sequence length="111" mass="13698">MIKFIYLSIENDASDHWNYCQNHKIPFVTVKRINKTYYEVFYDITNFKVNHEEISENIKNIFVSYSEFFCLPFYEMDSYLDQLYFFRFPVKEGHQDIICTQLFEFLLKRIK</sequence>
<dbReference type="AlphaFoldDB" id="A0A0K9FGD3"/>